<organism evidence="1 2">
    <name type="scientific">Austropuccinia psidii MF-1</name>
    <dbReference type="NCBI Taxonomy" id="1389203"/>
    <lineage>
        <taxon>Eukaryota</taxon>
        <taxon>Fungi</taxon>
        <taxon>Dikarya</taxon>
        <taxon>Basidiomycota</taxon>
        <taxon>Pucciniomycotina</taxon>
        <taxon>Pucciniomycetes</taxon>
        <taxon>Pucciniales</taxon>
        <taxon>Sphaerophragmiaceae</taxon>
        <taxon>Austropuccinia</taxon>
    </lineage>
</organism>
<protein>
    <submittedName>
        <fullName evidence="1">Uncharacterized protein</fullName>
    </submittedName>
</protein>
<dbReference type="EMBL" id="AVOT02007826">
    <property type="protein sequence ID" value="MBW0484714.1"/>
    <property type="molecule type" value="Genomic_DNA"/>
</dbReference>
<keyword evidence="2" id="KW-1185">Reference proteome</keyword>
<dbReference type="InterPro" id="IPR004242">
    <property type="entry name" value="Transposase_21"/>
</dbReference>
<evidence type="ECO:0000313" key="2">
    <source>
        <dbReference type="Proteomes" id="UP000765509"/>
    </source>
</evidence>
<accession>A0A9Q3CIM9</accession>
<gene>
    <name evidence="1" type="ORF">O181_024429</name>
</gene>
<dbReference type="Pfam" id="PF02992">
    <property type="entry name" value="Transposase_21"/>
    <property type="match status" value="1"/>
</dbReference>
<comment type="caution">
    <text evidence="1">The sequence shown here is derived from an EMBL/GenBank/DDBJ whole genome shotgun (WGS) entry which is preliminary data.</text>
</comment>
<reference evidence="1" key="1">
    <citation type="submission" date="2021-03" db="EMBL/GenBank/DDBJ databases">
        <title>Draft genome sequence of rust myrtle Austropuccinia psidii MF-1, a brazilian biotype.</title>
        <authorList>
            <person name="Quecine M.C."/>
            <person name="Pachon D.M.R."/>
            <person name="Bonatelli M.L."/>
            <person name="Correr F.H."/>
            <person name="Franceschini L.M."/>
            <person name="Leite T.F."/>
            <person name="Margarido G.R.A."/>
            <person name="Almeida C.A."/>
            <person name="Ferrarezi J.A."/>
            <person name="Labate C.A."/>
        </authorList>
    </citation>
    <scope>NUCLEOTIDE SEQUENCE</scope>
    <source>
        <strain evidence="1">MF-1</strain>
    </source>
</reference>
<dbReference type="AlphaFoldDB" id="A0A9Q3CIM9"/>
<name>A0A9Q3CIM9_9BASI</name>
<dbReference type="OrthoDB" id="3039677at2759"/>
<proteinExistence type="predicted"/>
<sequence>MYIPGALSFSIYVDWFNPHGKSTWLASIGPIRLICLNLPQSERLRPENFYLAGIVPGLKEPTSLQLNYLLMPLIKELKELWQGYPFTPTSTGPSASFIRVAILTAIAEVFSMRKLTEFISHSGNHLCNLCNSHNAQIEEIFPNFTTNANTKIINKLL</sequence>
<evidence type="ECO:0000313" key="1">
    <source>
        <dbReference type="EMBL" id="MBW0484714.1"/>
    </source>
</evidence>
<dbReference type="Proteomes" id="UP000765509">
    <property type="component" value="Unassembled WGS sequence"/>
</dbReference>